<dbReference type="EMBL" id="WJJP01000254">
    <property type="protein sequence ID" value="MBD3324538.1"/>
    <property type="molecule type" value="Genomic_DNA"/>
</dbReference>
<keyword evidence="6" id="KW-0862">Zinc</keyword>
<dbReference type="EC" id="3.5.4.4" evidence="3"/>
<comment type="similarity">
    <text evidence="2">Belongs to the metallo-dependent hydrolases superfamily. Adenosine and AMP deaminases family.</text>
</comment>
<feature type="domain" description="Adenosine deaminase" evidence="7">
    <location>
        <begin position="22"/>
        <end position="392"/>
    </location>
</feature>
<evidence type="ECO:0000256" key="1">
    <source>
        <dbReference type="ARBA" id="ARBA00001947"/>
    </source>
</evidence>
<dbReference type="GO" id="GO:0043103">
    <property type="term" value="P:hypoxanthine salvage"/>
    <property type="evidence" value="ECO:0007669"/>
    <property type="project" value="TreeGrafter"/>
</dbReference>
<dbReference type="Gene3D" id="3.20.20.140">
    <property type="entry name" value="Metal-dependent hydrolases"/>
    <property type="match status" value="1"/>
</dbReference>
<dbReference type="GO" id="GO:0005829">
    <property type="term" value="C:cytosol"/>
    <property type="evidence" value="ECO:0007669"/>
    <property type="project" value="TreeGrafter"/>
</dbReference>
<keyword evidence="5" id="KW-0378">Hydrolase</keyword>
<dbReference type="AlphaFoldDB" id="A0A9D5Q5N8"/>
<evidence type="ECO:0000256" key="2">
    <source>
        <dbReference type="ARBA" id="ARBA00006676"/>
    </source>
</evidence>
<evidence type="ECO:0000256" key="5">
    <source>
        <dbReference type="ARBA" id="ARBA00022801"/>
    </source>
</evidence>
<dbReference type="GO" id="GO:0046103">
    <property type="term" value="P:inosine biosynthetic process"/>
    <property type="evidence" value="ECO:0007669"/>
    <property type="project" value="TreeGrafter"/>
</dbReference>
<dbReference type="GO" id="GO:0004000">
    <property type="term" value="F:adenosine deaminase activity"/>
    <property type="evidence" value="ECO:0007669"/>
    <property type="project" value="UniProtKB-ARBA"/>
</dbReference>
<reference evidence="8" key="1">
    <citation type="submission" date="2019-11" db="EMBL/GenBank/DDBJ databases">
        <title>Microbial mats filling the niche in hypersaline microbial mats.</title>
        <authorList>
            <person name="Wong H.L."/>
            <person name="Macleod F.I."/>
            <person name="White R.A. III"/>
            <person name="Burns B.P."/>
        </authorList>
    </citation>
    <scope>NUCLEOTIDE SEQUENCE</scope>
    <source>
        <strain evidence="8">Rbin_158</strain>
    </source>
</reference>
<evidence type="ECO:0000259" key="7">
    <source>
        <dbReference type="Pfam" id="PF00962"/>
    </source>
</evidence>
<dbReference type="InterPro" id="IPR006330">
    <property type="entry name" value="Ado/ade_deaminase"/>
</dbReference>
<evidence type="ECO:0000256" key="4">
    <source>
        <dbReference type="ARBA" id="ARBA00022723"/>
    </source>
</evidence>
<dbReference type="PANTHER" id="PTHR11409">
    <property type="entry name" value="ADENOSINE DEAMINASE"/>
    <property type="match status" value="1"/>
</dbReference>
<dbReference type="Pfam" id="PF00962">
    <property type="entry name" value="A_deaminase"/>
    <property type="match status" value="1"/>
</dbReference>
<dbReference type="PANTHER" id="PTHR11409:SF43">
    <property type="entry name" value="ADENOSINE DEAMINASE"/>
    <property type="match status" value="1"/>
</dbReference>
<dbReference type="GO" id="GO:0046872">
    <property type="term" value="F:metal ion binding"/>
    <property type="evidence" value="ECO:0007669"/>
    <property type="project" value="UniProtKB-KW"/>
</dbReference>
<sequence length="424" mass="49080">MNATDHIQTEASSLRDLIQRIPKTDLHLHLDGSIRLETIAEIGKKEHIDLPSYTAEGLNELVFKQHYQNLEEYLKTFAYSCAVLQKPEYLERVAYELAQDNQQEGVRYIEVRFAPQLHINANMEMHQVLASVDKGLRKAQQEFNQRPEVKDGTEPPFYYGIIVCAMRSFFEEYSEYYTNFIKAHAYSDMKSIRKMASFELAQGAVQIRDTYGIPIVGFDLAGAEKGFPARDHWRAFQHAHQSFMSKTVHAGEAYGAPSIFQAITELHADRLGHGYYLFDTEKIEDEEIADKQRYIEELCEYIAEHRITIEVCLTSNMQTNPTIGTLENHAFRHMLERELSTTLCTDNRTVSKTCVTQEILLALKHFHLSPRQLKHTLIYGFKRSFFPDTYSNKRRYVRACIDYYEHLMEGVSLTSLTTAEDLTE</sequence>
<evidence type="ECO:0000313" key="9">
    <source>
        <dbReference type="Proteomes" id="UP000649604"/>
    </source>
</evidence>
<accession>A0A9D5Q5N8</accession>
<dbReference type="GO" id="GO:0006154">
    <property type="term" value="P:adenosine catabolic process"/>
    <property type="evidence" value="ECO:0007669"/>
    <property type="project" value="TreeGrafter"/>
</dbReference>
<comment type="cofactor">
    <cofactor evidence="1">
        <name>Zn(2+)</name>
        <dbReference type="ChEBI" id="CHEBI:29105"/>
    </cofactor>
</comment>
<protein>
    <recommendedName>
        <fullName evidence="3">adenosine deaminase</fullName>
        <ecNumber evidence="3">3.5.4.4</ecNumber>
    </recommendedName>
</protein>
<keyword evidence="4" id="KW-0479">Metal-binding</keyword>
<name>A0A9D5Q5N8_9BACT</name>
<comment type="caution">
    <text evidence="8">The sequence shown here is derived from an EMBL/GenBank/DDBJ whole genome shotgun (WGS) entry which is preliminary data.</text>
</comment>
<dbReference type="Proteomes" id="UP000649604">
    <property type="component" value="Unassembled WGS sequence"/>
</dbReference>
<dbReference type="InterPro" id="IPR001365">
    <property type="entry name" value="A_deaminase_dom"/>
</dbReference>
<dbReference type="GO" id="GO:0060169">
    <property type="term" value="P:negative regulation of adenosine receptor signaling pathway"/>
    <property type="evidence" value="ECO:0007669"/>
    <property type="project" value="TreeGrafter"/>
</dbReference>
<dbReference type="SUPFAM" id="SSF51556">
    <property type="entry name" value="Metallo-dependent hydrolases"/>
    <property type="match status" value="1"/>
</dbReference>
<evidence type="ECO:0000256" key="6">
    <source>
        <dbReference type="ARBA" id="ARBA00022833"/>
    </source>
</evidence>
<dbReference type="InterPro" id="IPR032466">
    <property type="entry name" value="Metal_Hydrolase"/>
</dbReference>
<evidence type="ECO:0000313" key="8">
    <source>
        <dbReference type="EMBL" id="MBD3324538.1"/>
    </source>
</evidence>
<gene>
    <name evidence="8" type="ORF">GF339_08130</name>
</gene>
<organism evidence="8 9">
    <name type="scientific">candidate division KSB3 bacterium</name>
    <dbReference type="NCBI Taxonomy" id="2044937"/>
    <lineage>
        <taxon>Bacteria</taxon>
        <taxon>candidate division KSB3</taxon>
    </lineage>
</organism>
<proteinExistence type="inferred from homology"/>
<dbReference type="GO" id="GO:0009897">
    <property type="term" value="C:external side of plasma membrane"/>
    <property type="evidence" value="ECO:0007669"/>
    <property type="project" value="TreeGrafter"/>
</dbReference>
<evidence type="ECO:0000256" key="3">
    <source>
        <dbReference type="ARBA" id="ARBA00012784"/>
    </source>
</evidence>